<comment type="similarity">
    <text evidence="1">Belongs to the FHIP family.</text>
</comment>
<dbReference type="PANTHER" id="PTHR21705">
    <property type="entry name" value="RAI16 PROTEIN-RELATED"/>
    <property type="match status" value="1"/>
</dbReference>
<dbReference type="Proteomes" id="UP000298663">
    <property type="component" value="Unassembled WGS sequence"/>
</dbReference>
<gene>
    <name evidence="4" type="ORF">L596_018596</name>
</gene>
<evidence type="ECO:0000256" key="1">
    <source>
        <dbReference type="ARBA" id="ARBA00024336"/>
    </source>
</evidence>
<sequence length="1057" mass="118527">MAANRRGSDAFSQNRNMLNISHGLLQRPHCWITARLRYSVLHISCCVAGSLQHLLFPEEAAALSLKMKWWSSPKPTPESNGESRSASSTPRRTSSLFGSLKASLSGGWNADFASDPGSWEQLFEKQFEVLDEALTKEHSLKTVREIFEKLRLMCQLLMMEVNSQPEAVIGPILDKFFSFGILDEVERWAEKAPPLLVPTCQVEFVRLYEDILNGSHSDNHCLLVHKPILLPLLQMLEWFREGIDKREKSSSDIDRNFVVLLNQICSKMAEDATLLDFFFNFRTDSDTNSSGRQFIVFNLLIRYLYDSSDTGQLARDALLLILSVTKELNEVAEYVAFRSNFCPVLATGLSGCYSELSSHICLSLNVAVDWNKINVETDVEAIPALTSFHNALLFCNAVIQTAHKLIGIQIVDFFYHGFLQSVVLTSFQQNGIDEIVSVTAYFHLCLETVTETPLIQALIKLLIVETVNGSESNLLELILKRMADMRSERLCQVTLSLISTLTDLRCEDVMWQAIFKYIVPFSSARAFGNALHVRHPIYDANASMDASERFLEFIPECVRSVSQLNSKESFCTVLSEARSLINSANVSCSKWLWNYDGITPNTILSASMTGSDLSGGRQFFTRLSSARSSMASNGLNRYFTNRSAHVTAESLNGGEASSISVLKTLNELGTTGGDDEDADFYRDEEFGVEGSDEANEDGLFGDDEMPPTTSQYDLMTQSKTDYFQFTYDDISSDDEVVPKTLEDKKKISVSSLPKAPKTPKYTPTGGWSSKGSTEDFLDSLKKVPLDPKRDAAKRCDENMARIDAKLQYFTELKEEEEAARKEEESVVPPLTIPPMVREELKLAGNGILMDCCERLDKPVLISCIYSLLENLLYNSFEVNLQLTSLLKSLVAFPNPMLVSYFLNPEDPLTKTDVKSLFQILSNLGVLINSYASSIEGFNTALERGIRFFKTREERIEKARHQPLSRAIGLSPSVNGKGTPEETSRFGMFRNSIRKRTTEFRHAKIAQTAETRAETARTKQIVYAAIFQSQICQEMAAFTLQHALTVKLPAKCSQQSRN</sequence>
<dbReference type="InterPro" id="IPR019384">
    <property type="entry name" value="FHIP"/>
</dbReference>
<proteinExistence type="inferred from homology"/>
<feature type="region of interest" description="Disordered" evidence="2">
    <location>
        <begin position="72"/>
        <end position="94"/>
    </location>
</feature>
<accession>A0A4U5N552</accession>
<dbReference type="Pfam" id="PF19314">
    <property type="entry name" value="DUF5917"/>
    <property type="match status" value="1"/>
</dbReference>
<dbReference type="AlphaFoldDB" id="A0A4U5N552"/>
<organism evidence="4 5">
    <name type="scientific">Steinernema carpocapsae</name>
    <name type="common">Entomopathogenic nematode</name>
    <dbReference type="NCBI Taxonomy" id="34508"/>
    <lineage>
        <taxon>Eukaryota</taxon>
        <taxon>Metazoa</taxon>
        <taxon>Ecdysozoa</taxon>
        <taxon>Nematoda</taxon>
        <taxon>Chromadorea</taxon>
        <taxon>Rhabditida</taxon>
        <taxon>Tylenchina</taxon>
        <taxon>Panagrolaimomorpha</taxon>
        <taxon>Strongyloidoidea</taxon>
        <taxon>Steinernematidae</taxon>
        <taxon>Steinernema</taxon>
    </lineage>
</organism>
<dbReference type="InterPro" id="IPR045669">
    <property type="entry name" value="FHIP_C"/>
</dbReference>
<evidence type="ECO:0000259" key="3">
    <source>
        <dbReference type="Pfam" id="PF19314"/>
    </source>
</evidence>
<evidence type="ECO:0000313" key="4">
    <source>
        <dbReference type="EMBL" id="TKR77669.1"/>
    </source>
</evidence>
<feature type="domain" description="FHF complex subunit HOOK-interacting protein C-terminal" evidence="3">
    <location>
        <begin position="861"/>
        <end position="948"/>
    </location>
</feature>
<dbReference type="STRING" id="34508.A0A4U5N552"/>
<keyword evidence="5" id="KW-1185">Reference proteome</keyword>
<evidence type="ECO:0000313" key="5">
    <source>
        <dbReference type="Proteomes" id="UP000298663"/>
    </source>
</evidence>
<feature type="compositionally biased region" description="Low complexity" evidence="2">
    <location>
        <begin position="753"/>
        <end position="764"/>
    </location>
</feature>
<comment type="caution">
    <text evidence="4">The sequence shown here is derived from an EMBL/GenBank/DDBJ whole genome shotgun (WGS) entry which is preliminary data.</text>
</comment>
<dbReference type="Pfam" id="PF10257">
    <property type="entry name" value="RAI16-like"/>
    <property type="match status" value="1"/>
</dbReference>
<protein>
    <recommendedName>
        <fullName evidence="3">FHF complex subunit HOOK-interacting protein C-terminal domain-containing protein</fullName>
    </recommendedName>
</protein>
<reference evidence="4 5" key="2">
    <citation type="journal article" date="2019" name="G3 (Bethesda)">
        <title>Hybrid Assembly of the Genome of the Entomopathogenic Nematode Steinernema carpocapsae Identifies the X-Chromosome.</title>
        <authorList>
            <person name="Serra L."/>
            <person name="Macchietto M."/>
            <person name="Macias-Munoz A."/>
            <person name="McGill C.J."/>
            <person name="Rodriguez I.M."/>
            <person name="Rodriguez B."/>
            <person name="Murad R."/>
            <person name="Mortazavi A."/>
        </authorList>
    </citation>
    <scope>NUCLEOTIDE SEQUENCE [LARGE SCALE GENOMIC DNA]</scope>
    <source>
        <strain evidence="4 5">ALL</strain>
    </source>
</reference>
<reference evidence="4 5" key="1">
    <citation type="journal article" date="2015" name="Genome Biol.">
        <title>Comparative genomics of Steinernema reveals deeply conserved gene regulatory networks.</title>
        <authorList>
            <person name="Dillman A.R."/>
            <person name="Macchietto M."/>
            <person name="Porter C.F."/>
            <person name="Rogers A."/>
            <person name="Williams B."/>
            <person name="Antoshechkin I."/>
            <person name="Lee M.M."/>
            <person name="Goodwin Z."/>
            <person name="Lu X."/>
            <person name="Lewis E.E."/>
            <person name="Goodrich-Blair H."/>
            <person name="Stock S.P."/>
            <person name="Adams B.J."/>
            <person name="Sternberg P.W."/>
            <person name="Mortazavi A."/>
        </authorList>
    </citation>
    <scope>NUCLEOTIDE SEQUENCE [LARGE SCALE GENOMIC DNA]</scope>
    <source>
        <strain evidence="4 5">ALL</strain>
    </source>
</reference>
<feature type="region of interest" description="Disordered" evidence="2">
    <location>
        <begin position="746"/>
        <end position="769"/>
    </location>
</feature>
<dbReference type="OrthoDB" id="6287422at2759"/>
<dbReference type="PANTHER" id="PTHR21705:SF11">
    <property type="entry name" value="FHIP FAMILY PROTEIN CG3558"/>
    <property type="match status" value="1"/>
</dbReference>
<feature type="compositionally biased region" description="Low complexity" evidence="2">
    <location>
        <begin position="83"/>
        <end position="94"/>
    </location>
</feature>
<evidence type="ECO:0000256" key="2">
    <source>
        <dbReference type="SAM" id="MobiDB-lite"/>
    </source>
</evidence>
<name>A0A4U5N552_STECR</name>
<dbReference type="EMBL" id="AZBU02000005">
    <property type="protein sequence ID" value="TKR77669.1"/>
    <property type="molecule type" value="Genomic_DNA"/>
</dbReference>